<dbReference type="EMBL" id="JH393257">
    <property type="protein sequence ID" value="EHJ93284.1"/>
    <property type="molecule type" value="Genomic_DNA"/>
</dbReference>
<accession>A0A7U9GGE5</accession>
<dbReference type="Gene3D" id="3.40.50.300">
    <property type="entry name" value="P-loop containing nucleotide triphosphate hydrolases"/>
    <property type="match status" value="2"/>
</dbReference>
<dbReference type="AlphaFoldDB" id="A0A7U9GGE5"/>
<dbReference type="PROSITE" id="PS00211">
    <property type="entry name" value="ABC_TRANSPORTER_1"/>
    <property type="match status" value="1"/>
</dbReference>
<name>A0A7U9GGE5_9GAMM</name>
<feature type="domain" description="ABC transporter" evidence="3">
    <location>
        <begin position="20"/>
        <end position="258"/>
    </location>
</feature>
<evidence type="ECO:0000313" key="4">
    <source>
        <dbReference type="EMBL" id="EHJ93284.1"/>
    </source>
</evidence>
<dbReference type="InterPro" id="IPR017871">
    <property type="entry name" value="ABC_transporter-like_CS"/>
</dbReference>
<feature type="domain" description="ABC transporter" evidence="3">
    <location>
        <begin position="298"/>
        <end position="515"/>
    </location>
</feature>
<dbReference type="SMART" id="SM00382">
    <property type="entry name" value="AAA"/>
    <property type="match status" value="2"/>
</dbReference>
<dbReference type="PANTHER" id="PTHR43158">
    <property type="entry name" value="SKFA PEPTIDE EXPORT ATP-BINDING PROTEIN SKFE"/>
    <property type="match status" value="1"/>
</dbReference>
<dbReference type="PROSITE" id="PS50893">
    <property type="entry name" value="ABC_TRANSPORTER_2"/>
    <property type="match status" value="2"/>
</dbReference>
<dbReference type="Proteomes" id="UP000005756">
    <property type="component" value="Unassembled WGS sequence"/>
</dbReference>
<keyword evidence="2 4" id="KW-0067">ATP-binding</keyword>
<keyword evidence="1" id="KW-0547">Nucleotide-binding</keyword>
<dbReference type="InterPro" id="IPR027417">
    <property type="entry name" value="P-loop_NTPase"/>
</dbReference>
<evidence type="ECO:0000313" key="5">
    <source>
        <dbReference type="Proteomes" id="UP000005756"/>
    </source>
</evidence>
<dbReference type="Pfam" id="PF00005">
    <property type="entry name" value="ABC_tran"/>
    <property type="match status" value="2"/>
</dbReference>
<sequence length="515" mass="57488">MLGFFGSSNSVRKTVMDSLTRLNDIHQNHILLTKATVSFDDRFTLSEIDWTITPEQHWVITGPNGAGKSALAAALAGIGDIQSGSIQGIPNNVEIVSFEAQAELIAQELKKDDADIMDVISLGTPVSEMIFDHCQDTELAQTLVEKFGLSTLVDRAFRKLSTGETRKVMLIRALANKPELLILDEPFDGLDVDTLAMLQAHLASLIDTVPMVMVLNRFDEMPDFITHVAYLDKDRPEKKRGDKQSGDKGRLTLTVDRQDNAAFNELYQLLHLKTTDLSVPEADPTNKLPALDPSQPLVKLTQATIQYGDTVIVDKLDWTIERGQHWQLSGPNGSGKTCVLSLITGDHPQCYTNDIFVFGFQRGNGESIWQIKQFIGYVSTNLQWEYRVSTSCKNVIISGFYDSIGMYTKSTDSQKKIADQWLKLLGMQDRADQPFNKLSYGDQRLLLIARAMVKHPPLLILDEPCLGLDDINRQLVLALIEKICQGSETTVLYVNHHAEDQISGIEHYLALKKNN</sequence>
<organism evidence="4 5">
    <name type="scientific">Vreelandella boliviensis LC1</name>
    <dbReference type="NCBI Taxonomy" id="1072583"/>
    <lineage>
        <taxon>Bacteria</taxon>
        <taxon>Pseudomonadati</taxon>
        <taxon>Pseudomonadota</taxon>
        <taxon>Gammaproteobacteria</taxon>
        <taxon>Oceanospirillales</taxon>
        <taxon>Halomonadaceae</taxon>
        <taxon>Vreelandella</taxon>
    </lineage>
</organism>
<evidence type="ECO:0000256" key="2">
    <source>
        <dbReference type="ARBA" id="ARBA00022840"/>
    </source>
</evidence>
<protein>
    <submittedName>
        <fullName evidence="4">Molybdenum transport ATP-binding protein ModF</fullName>
    </submittedName>
</protein>
<gene>
    <name evidence="4" type="ORF">KUC_0231</name>
</gene>
<dbReference type="GO" id="GO:0005524">
    <property type="term" value="F:ATP binding"/>
    <property type="evidence" value="ECO:0007669"/>
    <property type="project" value="UniProtKB-KW"/>
</dbReference>
<dbReference type="InterPro" id="IPR003593">
    <property type="entry name" value="AAA+_ATPase"/>
</dbReference>
<dbReference type="SUPFAM" id="SSF52540">
    <property type="entry name" value="P-loop containing nucleoside triphosphate hydrolases"/>
    <property type="match status" value="2"/>
</dbReference>
<reference evidence="4 5" key="1">
    <citation type="submission" date="2011-10" db="EMBL/GenBank/DDBJ databases">
        <authorList>
            <person name="Quillaguamn J."/>
            <person name="Guzmn D."/>
            <person name="Balderrama-Subieta A."/>
            <person name="Cardona-Ortuo C."/>
            <person name="Guevara-Martnez M."/>
            <person name="Callisaya-Quispe N."/>
        </authorList>
    </citation>
    <scope>NUCLEOTIDE SEQUENCE [LARGE SCALE GENOMIC DNA]</scope>
    <source>
        <strain evidence="4 5">LC1</strain>
    </source>
</reference>
<proteinExistence type="predicted"/>
<evidence type="ECO:0000259" key="3">
    <source>
        <dbReference type="PROSITE" id="PS50893"/>
    </source>
</evidence>
<dbReference type="InterPro" id="IPR003439">
    <property type="entry name" value="ABC_transporter-like_ATP-bd"/>
</dbReference>
<evidence type="ECO:0000256" key="1">
    <source>
        <dbReference type="ARBA" id="ARBA00022741"/>
    </source>
</evidence>
<dbReference type="NCBIfam" id="NF008186">
    <property type="entry name" value="PRK10938.1"/>
    <property type="match status" value="1"/>
</dbReference>
<dbReference type="PANTHER" id="PTHR43158:SF2">
    <property type="entry name" value="SKFA PEPTIDE EXPORT ATP-BINDING PROTEIN SKFE"/>
    <property type="match status" value="1"/>
</dbReference>
<dbReference type="GO" id="GO:0016887">
    <property type="term" value="F:ATP hydrolysis activity"/>
    <property type="evidence" value="ECO:0007669"/>
    <property type="project" value="InterPro"/>
</dbReference>